<keyword evidence="3" id="KW-1185">Reference proteome</keyword>
<feature type="region of interest" description="Disordered" evidence="1">
    <location>
        <begin position="347"/>
        <end position="374"/>
    </location>
</feature>
<feature type="compositionally biased region" description="Pro residues" evidence="1">
    <location>
        <begin position="365"/>
        <end position="374"/>
    </location>
</feature>
<dbReference type="Proteomes" id="UP000313359">
    <property type="component" value="Unassembled WGS sequence"/>
</dbReference>
<evidence type="ECO:0000256" key="1">
    <source>
        <dbReference type="SAM" id="MobiDB-lite"/>
    </source>
</evidence>
<reference evidence="2" key="1">
    <citation type="journal article" date="2018" name="Genome Biol. Evol.">
        <title>Genomics and development of Lentinus tigrinus, a white-rot wood-decaying mushroom with dimorphic fruiting bodies.</title>
        <authorList>
            <person name="Wu B."/>
            <person name="Xu Z."/>
            <person name="Knudson A."/>
            <person name="Carlson A."/>
            <person name="Chen N."/>
            <person name="Kovaka S."/>
            <person name="LaButti K."/>
            <person name="Lipzen A."/>
            <person name="Pennachio C."/>
            <person name="Riley R."/>
            <person name="Schakwitz W."/>
            <person name="Umezawa K."/>
            <person name="Ohm R.A."/>
            <person name="Grigoriev I.V."/>
            <person name="Nagy L.G."/>
            <person name="Gibbons J."/>
            <person name="Hibbett D."/>
        </authorList>
    </citation>
    <scope>NUCLEOTIDE SEQUENCE [LARGE SCALE GENOMIC DNA]</scope>
    <source>
        <strain evidence="2">ALCF2SS1-6</strain>
    </source>
</reference>
<sequence length="374" mass="39202">MTYISLHISAATHPPSLCLPFRSPCFASPFSAPTAHPASGPRGLGFKDSREMAAVRPKLAVLPFGGAAYARSMTDSPALDFLDMKSNPPSPAVESVSAISKGKAVSVPQPSVKKMRRRVALLSGVHLNLPNSPVVGSTPPASSTAWTFTAEWDSTQDEIVFSDVERANASSGSTSASARFFPSAIPFDVSEDETEFEVFSPPPALSIASHLSDMSPSTSSSSPSSSASCSPSSPAVSDIFDLYTSTPSTRSFSFDSNDSASTAPSSPVDTPSPSSLSPPSYKDSRFDPPVISVTFFQEDEAHDGYVTHTTHFHGASSNRVPGLVVAPVSAFQSVSWASLLTEKGRALSQAPHSAGISSQPKRRPLPPLPVRASS</sequence>
<name>A0A5C2S1P8_9APHY</name>
<gene>
    <name evidence="2" type="ORF">L227DRAFT_506929</name>
</gene>
<feature type="compositionally biased region" description="Low complexity" evidence="1">
    <location>
        <begin position="209"/>
        <end position="230"/>
    </location>
</feature>
<feature type="region of interest" description="Disordered" evidence="1">
    <location>
        <begin position="207"/>
        <end position="230"/>
    </location>
</feature>
<organism evidence="2 3">
    <name type="scientific">Lentinus tigrinus ALCF2SS1-6</name>
    <dbReference type="NCBI Taxonomy" id="1328759"/>
    <lineage>
        <taxon>Eukaryota</taxon>
        <taxon>Fungi</taxon>
        <taxon>Dikarya</taxon>
        <taxon>Basidiomycota</taxon>
        <taxon>Agaricomycotina</taxon>
        <taxon>Agaricomycetes</taxon>
        <taxon>Polyporales</taxon>
        <taxon>Polyporaceae</taxon>
        <taxon>Lentinus</taxon>
    </lineage>
</organism>
<dbReference type="OrthoDB" id="2745553at2759"/>
<feature type="compositionally biased region" description="Low complexity" evidence="1">
    <location>
        <begin position="258"/>
        <end position="280"/>
    </location>
</feature>
<proteinExistence type="predicted"/>
<evidence type="ECO:0000313" key="3">
    <source>
        <dbReference type="Proteomes" id="UP000313359"/>
    </source>
</evidence>
<feature type="region of interest" description="Disordered" evidence="1">
    <location>
        <begin position="251"/>
        <end position="285"/>
    </location>
</feature>
<accession>A0A5C2S1P8</accession>
<dbReference type="EMBL" id="ML122281">
    <property type="protein sequence ID" value="RPD57362.1"/>
    <property type="molecule type" value="Genomic_DNA"/>
</dbReference>
<protein>
    <submittedName>
        <fullName evidence="2">Uncharacterized protein</fullName>
    </submittedName>
</protein>
<dbReference type="AlphaFoldDB" id="A0A5C2S1P8"/>
<evidence type="ECO:0000313" key="2">
    <source>
        <dbReference type="EMBL" id="RPD57362.1"/>
    </source>
</evidence>